<name>E2BUK5_HARSA</name>
<keyword evidence="4" id="KW-0862">Zinc</keyword>
<keyword evidence="3 5" id="KW-0863">Zinc-finger</keyword>
<dbReference type="KEGG" id="hst:105186686"/>
<feature type="compositionally biased region" description="Polar residues" evidence="6">
    <location>
        <begin position="38"/>
        <end position="64"/>
    </location>
</feature>
<feature type="domain" description="C2H2-type" evidence="7">
    <location>
        <begin position="140"/>
        <end position="170"/>
    </location>
</feature>
<sequence>MDMTKRHLDEVKRDTNKSSSYNYESNDTDDMPLKSRIQCLQPNKQEGTTIMQPGPSSKSNSCGKHSTKESSTKEYFKIPKQCKICKQDFREKNELHDHYEKDHKYRFYKCKDCYYRTIYKRNLIRHEETHIENHLSNRKYKCTEPRCNKIYKHKYNLKTHIMINHYKNKMKSNNGAPGPFSESNLYDKLFNRTKIEQYKLSRQCKICGQIFDNKHMLIDHSMTVHHHCVYICEDKTCNYETNFLQTMQRHFTMKHMNNKN</sequence>
<dbReference type="InterPro" id="IPR036236">
    <property type="entry name" value="Znf_C2H2_sf"/>
</dbReference>
<evidence type="ECO:0000259" key="7">
    <source>
        <dbReference type="PROSITE" id="PS50157"/>
    </source>
</evidence>
<reference evidence="8 9" key="1">
    <citation type="journal article" date="2010" name="Science">
        <title>Genomic comparison of the ants Camponotus floridanus and Harpegnathos saltator.</title>
        <authorList>
            <person name="Bonasio R."/>
            <person name="Zhang G."/>
            <person name="Ye C."/>
            <person name="Mutti N.S."/>
            <person name="Fang X."/>
            <person name="Qin N."/>
            <person name="Donahue G."/>
            <person name="Yang P."/>
            <person name="Li Q."/>
            <person name="Li C."/>
            <person name="Zhang P."/>
            <person name="Huang Z."/>
            <person name="Berger S.L."/>
            <person name="Reinberg D."/>
            <person name="Wang J."/>
            <person name="Liebig J."/>
        </authorList>
    </citation>
    <scope>NUCLEOTIDE SEQUENCE [LARGE SCALE GENOMIC DNA]</scope>
    <source>
        <strain evidence="8 9">R22 G/1</strain>
    </source>
</reference>
<dbReference type="PANTHER" id="PTHR24379">
    <property type="entry name" value="KRAB AND ZINC FINGER DOMAIN-CONTAINING"/>
    <property type="match status" value="1"/>
</dbReference>
<evidence type="ECO:0000256" key="4">
    <source>
        <dbReference type="ARBA" id="ARBA00022833"/>
    </source>
</evidence>
<keyword evidence="2" id="KW-0677">Repeat</keyword>
<proteinExistence type="predicted"/>
<dbReference type="AlphaFoldDB" id="E2BUK5"/>
<accession>E2BUK5</accession>
<evidence type="ECO:0000256" key="2">
    <source>
        <dbReference type="ARBA" id="ARBA00022737"/>
    </source>
</evidence>
<dbReference type="PROSITE" id="PS50157">
    <property type="entry name" value="ZINC_FINGER_C2H2_2"/>
    <property type="match status" value="3"/>
</dbReference>
<dbReference type="PANTHER" id="PTHR24379:SF121">
    <property type="entry name" value="C2H2-TYPE DOMAIN-CONTAINING PROTEIN"/>
    <property type="match status" value="1"/>
</dbReference>
<feature type="domain" description="C2H2-type" evidence="7">
    <location>
        <begin position="202"/>
        <end position="225"/>
    </location>
</feature>
<evidence type="ECO:0000313" key="8">
    <source>
        <dbReference type="EMBL" id="EFN80628.1"/>
    </source>
</evidence>
<dbReference type="PROSITE" id="PS00028">
    <property type="entry name" value="ZINC_FINGER_C2H2_1"/>
    <property type="match status" value="1"/>
</dbReference>
<keyword evidence="1" id="KW-0479">Metal-binding</keyword>
<feature type="domain" description="C2H2-type" evidence="7">
    <location>
        <begin position="108"/>
        <end position="130"/>
    </location>
</feature>
<dbReference type="OrthoDB" id="10039931at2759"/>
<dbReference type="Proteomes" id="UP000008237">
    <property type="component" value="Unassembled WGS sequence"/>
</dbReference>
<feature type="compositionally biased region" description="Basic and acidic residues" evidence="6">
    <location>
        <begin position="1"/>
        <end position="16"/>
    </location>
</feature>
<organism evidence="9">
    <name type="scientific">Harpegnathos saltator</name>
    <name type="common">Jerdon's jumping ant</name>
    <dbReference type="NCBI Taxonomy" id="610380"/>
    <lineage>
        <taxon>Eukaryota</taxon>
        <taxon>Metazoa</taxon>
        <taxon>Ecdysozoa</taxon>
        <taxon>Arthropoda</taxon>
        <taxon>Hexapoda</taxon>
        <taxon>Insecta</taxon>
        <taxon>Pterygota</taxon>
        <taxon>Neoptera</taxon>
        <taxon>Endopterygota</taxon>
        <taxon>Hymenoptera</taxon>
        <taxon>Apocrita</taxon>
        <taxon>Aculeata</taxon>
        <taxon>Formicoidea</taxon>
        <taxon>Formicidae</taxon>
        <taxon>Ponerinae</taxon>
        <taxon>Ponerini</taxon>
        <taxon>Harpegnathos</taxon>
    </lineage>
</organism>
<dbReference type="SMART" id="SM00355">
    <property type="entry name" value="ZnF_C2H2"/>
    <property type="match status" value="5"/>
</dbReference>
<dbReference type="EMBL" id="GL450717">
    <property type="protein sequence ID" value="EFN80628.1"/>
    <property type="molecule type" value="Genomic_DNA"/>
</dbReference>
<evidence type="ECO:0000256" key="6">
    <source>
        <dbReference type="SAM" id="MobiDB-lite"/>
    </source>
</evidence>
<evidence type="ECO:0000313" key="9">
    <source>
        <dbReference type="Proteomes" id="UP000008237"/>
    </source>
</evidence>
<evidence type="ECO:0000256" key="5">
    <source>
        <dbReference type="PROSITE-ProRule" id="PRU00042"/>
    </source>
</evidence>
<keyword evidence="9" id="KW-1185">Reference proteome</keyword>
<gene>
    <name evidence="8" type="ORF">EAI_01445</name>
</gene>
<dbReference type="InParanoid" id="E2BUK5"/>
<protein>
    <submittedName>
        <fullName evidence="8">Zinc finger protein 772</fullName>
    </submittedName>
</protein>
<dbReference type="InterPro" id="IPR013087">
    <property type="entry name" value="Znf_C2H2_type"/>
</dbReference>
<dbReference type="Gene3D" id="3.30.160.60">
    <property type="entry name" value="Classic Zinc Finger"/>
    <property type="match status" value="2"/>
</dbReference>
<dbReference type="GO" id="GO:0008270">
    <property type="term" value="F:zinc ion binding"/>
    <property type="evidence" value="ECO:0007669"/>
    <property type="project" value="UniProtKB-KW"/>
</dbReference>
<feature type="region of interest" description="Disordered" evidence="6">
    <location>
        <begin position="1"/>
        <end position="67"/>
    </location>
</feature>
<dbReference type="Pfam" id="PF00096">
    <property type="entry name" value="zf-C2H2"/>
    <property type="match status" value="2"/>
</dbReference>
<dbReference type="SUPFAM" id="SSF57667">
    <property type="entry name" value="beta-beta-alpha zinc fingers"/>
    <property type="match status" value="2"/>
</dbReference>
<evidence type="ECO:0000256" key="1">
    <source>
        <dbReference type="ARBA" id="ARBA00022723"/>
    </source>
</evidence>
<evidence type="ECO:0000256" key="3">
    <source>
        <dbReference type="ARBA" id="ARBA00022771"/>
    </source>
</evidence>